<dbReference type="InterPro" id="IPR041033">
    <property type="entry name" value="SpaA_PFL_dom_1"/>
</dbReference>
<dbReference type="EMBL" id="CACRST010000022">
    <property type="protein sequence ID" value="VYT21672.1"/>
    <property type="molecule type" value="Genomic_DNA"/>
</dbReference>
<dbReference type="PROSITE" id="PS50847">
    <property type="entry name" value="GRAM_POS_ANCHORING"/>
    <property type="match status" value="1"/>
</dbReference>
<gene>
    <name evidence="9" type="ORF">BGLFYP119_02306</name>
</gene>
<feature type="chain" id="PRO_5026876090" description="Gram-positive cocci surface proteins LPxTG domain-containing protein" evidence="7">
    <location>
        <begin position="27"/>
        <end position="521"/>
    </location>
</feature>
<dbReference type="InterPro" id="IPR048052">
    <property type="entry name" value="FM1-like"/>
</dbReference>
<keyword evidence="2" id="KW-0964">Secreted</keyword>
<evidence type="ECO:0000256" key="6">
    <source>
        <dbReference type="SAM" id="Phobius"/>
    </source>
</evidence>
<feature type="domain" description="Gram-positive cocci surface proteins LPxTG" evidence="8">
    <location>
        <begin position="486"/>
        <end position="521"/>
    </location>
</feature>
<keyword evidence="4" id="KW-0572">Peptidoglycan-anchor</keyword>
<dbReference type="Pfam" id="PF17802">
    <property type="entry name" value="SpaA"/>
    <property type="match status" value="1"/>
</dbReference>
<accession>A0A6N2UY88</accession>
<evidence type="ECO:0000313" key="9">
    <source>
        <dbReference type="EMBL" id="VYT21672.1"/>
    </source>
</evidence>
<dbReference type="Gene3D" id="2.60.40.10">
    <property type="entry name" value="Immunoglobulins"/>
    <property type="match status" value="1"/>
</dbReference>
<proteinExistence type="predicted"/>
<keyword evidence="6" id="KW-0812">Transmembrane</keyword>
<organism evidence="9">
    <name type="scientific">Blautia glucerasea</name>
    <dbReference type="NCBI Taxonomy" id="536633"/>
    <lineage>
        <taxon>Bacteria</taxon>
        <taxon>Bacillati</taxon>
        <taxon>Bacillota</taxon>
        <taxon>Clostridia</taxon>
        <taxon>Lachnospirales</taxon>
        <taxon>Lachnospiraceae</taxon>
        <taxon>Blautia</taxon>
    </lineage>
</organism>
<dbReference type="AlphaFoldDB" id="A0A6N2UY88"/>
<evidence type="ECO:0000256" key="7">
    <source>
        <dbReference type="SAM" id="SignalP"/>
    </source>
</evidence>
<dbReference type="Gene3D" id="2.60.40.740">
    <property type="match status" value="1"/>
</dbReference>
<dbReference type="InterPro" id="IPR019931">
    <property type="entry name" value="LPXTG_anchor"/>
</dbReference>
<dbReference type="NCBIfam" id="TIGR01167">
    <property type="entry name" value="LPXTG_anchor"/>
    <property type="match status" value="1"/>
</dbReference>
<protein>
    <recommendedName>
        <fullName evidence="8">Gram-positive cocci surface proteins LPxTG domain-containing protein</fullName>
    </recommendedName>
</protein>
<keyword evidence="6" id="KW-0472">Membrane</keyword>
<keyword evidence="3 7" id="KW-0732">Signal</keyword>
<dbReference type="InterPro" id="IPR013783">
    <property type="entry name" value="Ig-like_fold"/>
</dbReference>
<dbReference type="NCBIfam" id="TIGR04226">
    <property type="entry name" value="RrgB_K2N_iso_D2"/>
    <property type="match status" value="1"/>
</dbReference>
<dbReference type="RefSeq" id="WP_156354747.1">
    <property type="nucleotide sequence ID" value="NZ_CACRST010000022.1"/>
</dbReference>
<feature type="transmembrane region" description="Helical" evidence="6">
    <location>
        <begin position="491"/>
        <end position="514"/>
    </location>
</feature>
<evidence type="ECO:0000259" key="8">
    <source>
        <dbReference type="PROSITE" id="PS50847"/>
    </source>
</evidence>
<evidence type="ECO:0000256" key="4">
    <source>
        <dbReference type="ARBA" id="ARBA00023088"/>
    </source>
</evidence>
<evidence type="ECO:0000256" key="5">
    <source>
        <dbReference type="SAM" id="MobiDB-lite"/>
    </source>
</evidence>
<feature type="region of interest" description="Disordered" evidence="5">
    <location>
        <begin position="301"/>
        <end position="331"/>
    </location>
</feature>
<name>A0A6N2UY88_9FIRM</name>
<sequence length="521" mass="56333">MKKLKRMLAVLLTAIMTLAMATTAFAAEAPTNGNLTVTLQNGSLKDQRIYLFKLFNYTQINPVTYTANVNYKGNLKTVLNVETNDDYDLYSAIAALGTVPGTVQKFANDFTKNIITNGTIAGTEDTDYWTADVITETKNYEFKNVDPGYYLVYLGGSLRIQSSLVTVNGNTSVNLKSTTPTPDKTADKTSVNIGDVIKYDVEFTIPDITGYNPDKYVFTLKDTLSDGLDFVKSTTDKTVVNTGNLEVSVQIDAQKAQNMNATVTGREMSLNLKTLVTQNQNENKGKKVKVTYYAQVNKNAETGGTSNSAKLEYSNDPSTGGTGESNPDVVKTPTFDIKVHKYEHGKDKEYLANAIFQLHKDTPKGIIIKMEAESDNGKYTVAKDQDKATVTDLKTAVDQIGNTGANLQIYGLAEGTYYLVETKAPEGFNELNGVVKIVITKNDTPTGYSISAEVQDPEGLGTGIVGTPLNTEGNVVGIMNNRGTILPGTGGMGTVIFTIVGIVLILGVGASFVISRKRKAE</sequence>
<feature type="signal peptide" evidence="7">
    <location>
        <begin position="1"/>
        <end position="26"/>
    </location>
</feature>
<dbReference type="NCBIfam" id="NF033902">
    <property type="entry name" value="iso_D2_wall_anc"/>
    <property type="match status" value="1"/>
</dbReference>
<keyword evidence="6" id="KW-1133">Transmembrane helix</keyword>
<reference evidence="9" key="1">
    <citation type="submission" date="2019-11" db="EMBL/GenBank/DDBJ databases">
        <authorList>
            <person name="Feng L."/>
        </authorList>
    </citation>
    <scope>NUCLEOTIDE SEQUENCE</scope>
    <source>
        <strain evidence="9">BgluceraseaLFYP119</strain>
    </source>
</reference>
<dbReference type="InterPro" id="IPR026466">
    <property type="entry name" value="Fim_isopep_form_D2_dom"/>
</dbReference>
<evidence type="ECO:0000256" key="3">
    <source>
        <dbReference type="ARBA" id="ARBA00022729"/>
    </source>
</evidence>
<evidence type="ECO:0000256" key="1">
    <source>
        <dbReference type="ARBA" id="ARBA00022512"/>
    </source>
</evidence>
<keyword evidence="1" id="KW-0134">Cell wall</keyword>
<feature type="compositionally biased region" description="Polar residues" evidence="5">
    <location>
        <begin position="301"/>
        <end position="319"/>
    </location>
</feature>
<evidence type="ECO:0000256" key="2">
    <source>
        <dbReference type="ARBA" id="ARBA00022525"/>
    </source>
</evidence>